<protein>
    <submittedName>
        <fullName evidence="9">Radical SAM protein</fullName>
    </submittedName>
</protein>
<dbReference type="AlphaFoldDB" id="A0AAE4Q2G7"/>
<dbReference type="InterPro" id="IPR013785">
    <property type="entry name" value="Aldolase_TIM"/>
</dbReference>
<dbReference type="PROSITE" id="PS51918">
    <property type="entry name" value="RADICAL_SAM"/>
    <property type="match status" value="1"/>
</dbReference>
<dbReference type="SFLD" id="SFLDG01082">
    <property type="entry name" value="B12-binding_domain_containing"/>
    <property type="match status" value="1"/>
</dbReference>
<accession>A0AAE4Q2G7</accession>
<keyword evidence="5" id="KW-0479">Metal-binding</keyword>
<proteinExistence type="predicted"/>
<evidence type="ECO:0000256" key="2">
    <source>
        <dbReference type="ARBA" id="ARBA00022603"/>
    </source>
</evidence>
<dbReference type="GO" id="GO:0003824">
    <property type="term" value="F:catalytic activity"/>
    <property type="evidence" value="ECO:0007669"/>
    <property type="project" value="InterPro"/>
</dbReference>
<dbReference type="InterPro" id="IPR034466">
    <property type="entry name" value="Methyltransferase_Class_B"/>
</dbReference>
<feature type="domain" description="Radical SAM core" evidence="8">
    <location>
        <begin position="188"/>
        <end position="414"/>
    </location>
</feature>
<dbReference type="Gene3D" id="3.40.50.280">
    <property type="entry name" value="Cobalamin-binding domain"/>
    <property type="match status" value="1"/>
</dbReference>
<dbReference type="Pfam" id="PF04055">
    <property type="entry name" value="Radical_SAM"/>
    <property type="match status" value="1"/>
</dbReference>
<dbReference type="Pfam" id="PF02310">
    <property type="entry name" value="B12-binding"/>
    <property type="match status" value="1"/>
</dbReference>
<evidence type="ECO:0000313" key="10">
    <source>
        <dbReference type="Proteomes" id="UP001187859"/>
    </source>
</evidence>
<dbReference type="RefSeq" id="WP_037424864.1">
    <property type="nucleotide sequence ID" value="NZ_AP026732.1"/>
</dbReference>
<organism evidence="9 10">
    <name type="scientific">Shewanella xiamenensis</name>
    <dbReference type="NCBI Taxonomy" id="332186"/>
    <lineage>
        <taxon>Bacteria</taxon>
        <taxon>Pseudomonadati</taxon>
        <taxon>Pseudomonadota</taxon>
        <taxon>Gammaproteobacteria</taxon>
        <taxon>Alteromonadales</taxon>
        <taxon>Shewanellaceae</taxon>
        <taxon>Shewanella</taxon>
    </lineage>
</organism>
<dbReference type="InterPro" id="IPR058240">
    <property type="entry name" value="rSAM_sf"/>
</dbReference>
<evidence type="ECO:0000256" key="7">
    <source>
        <dbReference type="ARBA" id="ARBA00023014"/>
    </source>
</evidence>
<dbReference type="Gene3D" id="3.20.20.70">
    <property type="entry name" value="Aldolase class I"/>
    <property type="match status" value="1"/>
</dbReference>
<evidence type="ECO:0000259" key="8">
    <source>
        <dbReference type="PROSITE" id="PS51918"/>
    </source>
</evidence>
<dbReference type="InterPro" id="IPR007197">
    <property type="entry name" value="rSAM"/>
</dbReference>
<evidence type="ECO:0000256" key="3">
    <source>
        <dbReference type="ARBA" id="ARBA00022679"/>
    </source>
</evidence>
<keyword evidence="2" id="KW-0489">Methyltransferase</keyword>
<keyword evidence="6" id="KW-0408">Iron</keyword>
<dbReference type="PANTHER" id="PTHR43409">
    <property type="entry name" value="ANAEROBIC MAGNESIUM-PROTOPORPHYRIN IX MONOMETHYL ESTER CYCLASE-RELATED"/>
    <property type="match status" value="1"/>
</dbReference>
<evidence type="ECO:0000313" key="9">
    <source>
        <dbReference type="EMBL" id="MDV5391052.1"/>
    </source>
</evidence>
<dbReference type="PANTHER" id="PTHR43409:SF7">
    <property type="entry name" value="BLL1977 PROTEIN"/>
    <property type="match status" value="1"/>
</dbReference>
<evidence type="ECO:0000256" key="4">
    <source>
        <dbReference type="ARBA" id="ARBA00022691"/>
    </source>
</evidence>
<dbReference type="GO" id="GO:0031419">
    <property type="term" value="F:cobalamin binding"/>
    <property type="evidence" value="ECO:0007669"/>
    <property type="project" value="InterPro"/>
</dbReference>
<reference evidence="9" key="1">
    <citation type="submission" date="2023-05" db="EMBL/GenBank/DDBJ databases">
        <title>Colonisation of extended spectrum b-lactamase- and carbapenemase-producing bacteria on hospital surfaces from low- and middle-income countries.</title>
        <authorList>
            <person name="Nieto-Rosado M."/>
            <person name="Sands K."/>
            <person name="Iregbu K."/>
            <person name="Zahra R."/>
            <person name="Mazarati J.B."/>
            <person name="Mehtar S."/>
            <person name="Barnards-Group B."/>
            <person name="Walsh T.R."/>
        </authorList>
    </citation>
    <scope>NUCLEOTIDE SEQUENCE</scope>
    <source>
        <strain evidence="9">PP-E493</strain>
    </source>
</reference>
<dbReference type="GO" id="GO:0051539">
    <property type="term" value="F:4 iron, 4 sulfur cluster binding"/>
    <property type="evidence" value="ECO:0007669"/>
    <property type="project" value="UniProtKB-KW"/>
</dbReference>
<comment type="cofactor">
    <cofactor evidence="1">
        <name>[4Fe-4S] cluster</name>
        <dbReference type="ChEBI" id="CHEBI:49883"/>
    </cofactor>
</comment>
<dbReference type="SFLD" id="SFLDS00029">
    <property type="entry name" value="Radical_SAM"/>
    <property type="match status" value="1"/>
</dbReference>
<keyword evidence="3" id="KW-0808">Transferase</keyword>
<dbReference type="InterPro" id="IPR006158">
    <property type="entry name" value="Cobalamin-bd"/>
</dbReference>
<evidence type="ECO:0000256" key="6">
    <source>
        <dbReference type="ARBA" id="ARBA00023004"/>
    </source>
</evidence>
<dbReference type="InterPro" id="IPR051198">
    <property type="entry name" value="BchE-like"/>
</dbReference>
<dbReference type="SFLD" id="SFLDG01123">
    <property type="entry name" value="methyltransferase_(Class_B)"/>
    <property type="match status" value="1"/>
</dbReference>
<evidence type="ECO:0000256" key="1">
    <source>
        <dbReference type="ARBA" id="ARBA00001966"/>
    </source>
</evidence>
<keyword evidence="4" id="KW-0949">S-adenosyl-L-methionine</keyword>
<dbReference type="GO" id="GO:0046872">
    <property type="term" value="F:metal ion binding"/>
    <property type="evidence" value="ECO:0007669"/>
    <property type="project" value="UniProtKB-KW"/>
</dbReference>
<sequence>MFILVTTPVGRTELGDQIDYFPSRWSGSSGKFKVTTFYPFNLSYLTAMLKRDTEHRVRMIDMNYYGVDSDEYRNIVTQLAPDLLIVEIDSIIYRKQLAIFKMLKQHLPQLKILACGPQPTATPEDCLLQGVDYIATGEFEHSITHFIQSGLNVHSPGIYPNKQPNLVDINTLPLPDDIDLKRRNYCRLYGSEYNEVEMWVTRGCPVMCNFCVVANVYYAKPNHRVRDLDKVIAEIRYLQKTIPDLEGIFFNEEAHTINRNYLRALCQRLIDEGLNKELKFNCMGNYDTLDTVTLTLMKQAGYYKIRIGLESLDESVMQHISKYRSKSNYQRLLDVLHDCRELGIKIYGTMSVGTVGANYDSDIESLNTIKKLHAEGYIQEFSLSINTPLQGTPFFDKAKAEDWLIATSSDYDGSYGSMVNLPNYSAEFINKAFEYGSQIRAHINQINQEKGVRYSSYDREWCAPVYATSHRLIGTQIL</sequence>
<name>A0AAE4Q2G7_9GAMM</name>
<dbReference type="SUPFAM" id="SSF102114">
    <property type="entry name" value="Radical SAM enzymes"/>
    <property type="match status" value="1"/>
</dbReference>
<evidence type="ECO:0000256" key="5">
    <source>
        <dbReference type="ARBA" id="ARBA00022723"/>
    </source>
</evidence>
<dbReference type="EMBL" id="JASGOQ010000001">
    <property type="protein sequence ID" value="MDV5391052.1"/>
    <property type="molecule type" value="Genomic_DNA"/>
</dbReference>
<gene>
    <name evidence="9" type="ORF">QM089_12515</name>
</gene>
<keyword evidence="7" id="KW-0411">Iron-sulfur</keyword>
<dbReference type="SMART" id="SM00729">
    <property type="entry name" value="Elp3"/>
    <property type="match status" value="1"/>
</dbReference>
<comment type="caution">
    <text evidence="9">The sequence shown here is derived from an EMBL/GenBank/DDBJ whole genome shotgun (WGS) entry which is preliminary data.</text>
</comment>
<dbReference type="Proteomes" id="UP001187859">
    <property type="component" value="Unassembled WGS sequence"/>
</dbReference>
<dbReference type="InterPro" id="IPR006638">
    <property type="entry name" value="Elp3/MiaA/NifB-like_rSAM"/>
</dbReference>
<dbReference type="GO" id="GO:0005829">
    <property type="term" value="C:cytosol"/>
    <property type="evidence" value="ECO:0007669"/>
    <property type="project" value="TreeGrafter"/>
</dbReference>